<dbReference type="InterPro" id="IPR050275">
    <property type="entry name" value="PGM_Phosphatase"/>
</dbReference>
<dbReference type="GO" id="GO:0016791">
    <property type="term" value="F:phosphatase activity"/>
    <property type="evidence" value="ECO:0007669"/>
    <property type="project" value="TreeGrafter"/>
</dbReference>
<evidence type="ECO:0000313" key="2">
    <source>
        <dbReference type="EMBL" id="KAH7524810.1"/>
    </source>
</evidence>
<organism evidence="2 3">
    <name type="scientific">Ziziphus jujuba var. spinosa</name>
    <dbReference type="NCBI Taxonomy" id="714518"/>
    <lineage>
        <taxon>Eukaryota</taxon>
        <taxon>Viridiplantae</taxon>
        <taxon>Streptophyta</taxon>
        <taxon>Embryophyta</taxon>
        <taxon>Tracheophyta</taxon>
        <taxon>Spermatophyta</taxon>
        <taxon>Magnoliopsida</taxon>
        <taxon>eudicotyledons</taxon>
        <taxon>Gunneridae</taxon>
        <taxon>Pentapetalae</taxon>
        <taxon>rosids</taxon>
        <taxon>fabids</taxon>
        <taxon>Rosales</taxon>
        <taxon>Rhamnaceae</taxon>
        <taxon>Paliureae</taxon>
        <taxon>Ziziphus</taxon>
    </lineage>
</organism>
<name>A0A978VA75_ZIZJJ</name>
<dbReference type="PANTHER" id="PTHR48100:SF1">
    <property type="entry name" value="HISTIDINE PHOSPHATASE FAMILY PROTEIN-RELATED"/>
    <property type="match status" value="1"/>
</dbReference>
<dbReference type="InterPro" id="IPR029033">
    <property type="entry name" value="His_PPase_superfam"/>
</dbReference>
<evidence type="ECO:0008006" key="4">
    <source>
        <dbReference type="Google" id="ProtNLM"/>
    </source>
</evidence>
<dbReference type="CDD" id="cd07067">
    <property type="entry name" value="HP_PGM_like"/>
    <property type="match status" value="1"/>
</dbReference>
<dbReference type="SUPFAM" id="SSF53254">
    <property type="entry name" value="Phosphoglycerate mutase-like"/>
    <property type="match status" value="1"/>
</dbReference>
<evidence type="ECO:0000313" key="3">
    <source>
        <dbReference type="Proteomes" id="UP000813462"/>
    </source>
</evidence>
<dbReference type="AlphaFoldDB" id="A0A978VA75"/>
<protein>
    <recommendedName>
        <fullName evidence="4">Phosphoglycerate mutase-like protein 1</fullName>
    </recommendedName>
</protein>
<gene>
    <name evidence="2" type="ORF">FEM48_Zijuj06G0158600</name>
</gene>
<reference evidence="2" key="1">
    <citation type="journal article" date="2021" name="Front. Plant Sci.">
        <title>Chromosome-Scale Genome Assembly for Chinese Sour Jujube and Insights Into Its Genome Evolution and Domestication Signature.</title>
        <authorList>
            <person name="Shen L.-Y."/>
            <person name="Luo H."/>
            <person name="Wang X.-L."/>
            <person name="Wang X.-M."/>
            <person name="Qiu X.-J."/>
            <person name="Liu H."/>
            <person name="Zhou S.-S."/>
            <person name="Jia K.-H."/>
            <person name="Nie S."/>
            <person name="Bao Y.-T."/>
            <person name="Zhang R.-G."/>
            <person name="Yun Q.-Z."/>
            <person name="Chai Y.-H."/>
            <person name="Lu J.-Y."/>
            <person name="Li Y."/>
            <person name="Zhao S.-W."/>
            <person name="Mao J.-F."/>
            <person name="Jia S.-G."/>
            <person name="Mao Y.-M."/>
        </authorList>
    </citation>
    <scope>NUCLEOTIDE SEQUENCE</scope>
    <source>
        <strain evidence="2">AT0</strain>
        <tissue evidence="2">Leaf</tissue>
    </source>
</reference>
<proteinExistence type="inferred from homology"/>
<dbReference type="EMBL" id="JAEACU010000006">
    <property type="protein sequence ID" value="KAH7524810.1"/>
    <property type="molecule type" value="Genomic_DNA"/>
</dbReference>
<dbReference type="GO" id="GO:0005737">
    <property type="term" value="C:cytoplasm"/>
    <property type="evidence" value="ECO:0007669"/>
    <property type="project" value="TreeGrafter"/>
</dbReference>
<evidence type="ECO:0000256" key="1">
    <source>
        <dbReference type="ARBA" id="ARBA00038362"/>
    </source>
</evidence>
<sequence>MTITTSTTIYSTPHVPPLLNSCFVPAPIFFSISSLSLSPTPPRPPPSSQFLCFSATPSDMDTTVAQTLYPLHRCKTLHLVRHAQGIHNVEGEKNHDAYLSYDLFDAHLTPLGWKQVHNLRKHVQASGLSKRIDLVITSPLLRLDKDNTSENRACREIDSIYESYVNELKLNLQACEGGGVGMFRKVIEWTMQTAVGVFGGEAYTDGIEVTPLMVANAGNSDHSAISSLNCPPFVAVELCREHLVRRI</sequence>
<dbReference type="PANTHER" id="PTHR48100">
    <property type="entry name" value="BROAD-SPECIFICITY PHOSPHATASE YOR283W-RELATED"/>
    <property type="match status" value="1"/>
</dbReference>
<comment type="similarity">
    <text evidence="1">Belongs to the phosphoglycerate mutase family.</text>
</comment>
<comment type="caution">
    <text evidence="2">The sequence shown here is derived from an EMBL/GenBank/DDBJ whole genome shotgun (WGS) entry which is preliminary data.</text>
</comment>
<dbReference type="Proteomes" id="UP000813462">
    <property type="component" value="Unassembled WGS sequence"/>
</dbReference>
<dbReference type="Gene3D" id="3.40.50.1240">
    <property type="entry name" value="Phosphoglycerate mutase-like"/>
    <property type="match status" value="1"/>
</dbReference>
<accession>A0A978VA75</accession>
<dbReference type="InterPro" id="IPR013078">
    <property type="entry name" value="His_Pase_superF_clade-1"/>
</dbReference>